<dbReference type="PANTHER" id="PTHR46339:SF2">
    <property type="entry name" value="BPTI_KUNITZ INHIBITOR DOMAIN-CONTAINING PROTEIN"/>
    <property type="match status" value="1"/>
</dbReference>
<evidence type="ECO:0000259" key="1">
    <source>
        <dbReference type="PROSITE" id="PS50279"/>
    </source>
</evidence>
<reference evidence="2 3" key="1">
    <citation type="submission" date="2014-03" db="EMBL/GenBank/DDBJ databases">
        <title>Draft genome of the hookworm Oesophagostomum dentatum.</title>
        <authorList>
            <person name="Mitreva M."/>
        </authorList>
    </citation>
    <scope>NUCLEOTIDE SEQUENCE [LARGE SCALE GENOMIC DNA]</scope>
    <source>
        <strain evidence="2 3">OD-Hann</strain>
    </source>
</reference>
<dbReference type="InterPro" id="IPR028150">
    <property type="entry name" value="Lustrin_cystein"/>
</dbReference>
<dbReference type="OrthoDB" id="4473401at2759"/>
<dbReference type="EMBL" id="KN557104">
    <property type="protein sequence ID" value="KHJ87747.1"/>
    <property type="molecule type" value="Genomic_DNA"/>
</dbReference>
<dbReference type="InterPro" id="IPR053014">
    <property type="entry name" value="Cuticle_assoc_divergent"/>
</dbReference>
<dbReference type="GO" id="GO:0004867">
    <property type="term" value="F:serine-type endopeptidase inhibitor activity"/>
    <property type="evidence" value="ECO:0007669"/>
    <property type="project" value="InterPro"/>
</dbReference>
<dbReference type="SUPFAM" id="SSF57362">
    <property type="entry name" value="BPTI-like"/>
    <property type="match status" value="2"/>
</dbReference>
<proteinExistence type="predicted"/>
<dbReference type="Pfam" id="PF00014">
    <property type="entry name" value="Kunitz_BPTI"/>
    <property type="match status" value="2"/>
</dbReference>
<gene>
    <name evidence="2" type="ORF">OESDEN_12469</name>
</gene>
<dbReference type="CDD" id="cd22593">
    <property type="entry name" value="Kunitz_conkunitzin"/>
    <property type="match status" value="1"/>
</dbReference>
<dbReference type="Gene3D" id="4.10.410.10">
    <property type="entry name" value="Pancreatic trypsin inhibitor Kunitz domain"/>
    <property type="match status" value="2"/>
</dbReference>
<dbReference type="AlphaFoldDB" id="A0A0B1SW55"/>
<keyword evidence="3" id="KW-1185">Reference proteome</keyword>
<feature type="domain" description="BPTI/Kunitz inhibitor" evidence="1">
    <location>
        <begin position="1"/>
        <end position="46"/>
    </location>
</feature>
<protein>
    <submittedName>
        <fullName evidence="2">Kunitz/Bovine pancreatic trypsin inhibitor domain protein</fullName>
    </submittedName>
</protein>
<dbReference type="InterPro" id="IPR036880">
    <property type="entry name" value="Kunitz_BPTI_sf"/>
</dbReference>
<dbReference type="InterPro" id="IPR006150">
    <property type="entry name" value="Cys_repeat_1"/>
</dbReference>
<dbReference type="SMART" id="SM00131">
    <property type="entry name" value="KU"/>
    <property type="match status" value="1"/>
</dbReference>
<dbReference type="Proteomes" id="UP000053660">
    <property type="component" value="Unassembled WGS sequence"/>
</dbReference>
<sequence length="128" mass="14143">MLGVGDASLPRFYYDVLEDGCLPFNYTGIGGNENNFATRAQCQISCPGYRNYCPHGKPHIVEGKMTQCGIDTSCPSHYVCHVSKRNSRNICCPDPAEFCTLEREPGPCTGNVTRYGYDPSADVCRKFS</sequence>
<dbReference type="SMART" id="SM00289">
    <property type="entry name" value="WR1"/>
    <property type="match status" value="1"/>
</dbReference>
<evidence type="ECO:0000313" key="3">
    <source>
        <dbReference type="Proteomes" id="UP000053660"/>
    </source>
</evidence>
<dbReference type="PROSITE" id="PS50279">
    <property type="entry name" value="BPTI_KUNITZ_2"/>
    <property type="match status" value="1"/>
</dbReference>
<dbReference type="Pfam" id="PF14625">
    <property type="entry name" value="Lustrin_cystein"/>
    <property type="match status" value="1"/>
</dbReference>
<name>A0A0B1SW55_OESDE</name>
<accession>A0A0B1SW55</accession>
<dbReference type="PANTHER" id="PTHR46339">
    <property type="entry name" value="PROTEIN CBG15282-RELATED"/>
    <property type="match status" value="1"/>
</dbReference>
<dbReference type="InterPro" id="IPR002223">
    <property type="entry name" value="Kunitz_BPTI"/>
</dbReference>
<organism evidence="2 3">
    <name type="scientific">Oesophagostomum dentatum</name>
    <name type="common">Nodular worm</name>
    <dbReference type="NCBI Taxonomy" id="61180"/>
    <lineage>
        <taxon>Eukaryota</taxon>
        <taxon>Metazoa</taxon>
        <taxon>Ecdysozoa</taxon>
        <taxon>Nematoda</taxon>
        <taxon>Chromadorea</taxon>
        <taxon>Rhabditida</taxon>
        <taxon>Rhabditina</taxon>
        <taxon>Rhabditomorpha</taxon>
        <taxon>Strongyloidea</taxon>
        <taxon>Strongylidae</taxon>
        <taxon>Oesophagostomum</taxon>
    </lineage>
</organism>
<evidence type="ECO:0000313" key="2">
    <source>
        <dbReference type="EMBL" id="KHJ87747.1"/>
    </source>
</evidence>